<feature type="compositionally biased region" description="Polar residues" evidence="1">
    <location>
        <begin position="76"/>
        <end position="87"/>
    </location>
</feature>
<keyword evidence="3" id="KW-1185">Reference proteome</keyword>
<dbReference type="AlphaFoldDB" id="F0VIZ4"/>
<feature type="region of interest" description="Disordered" evidence="1">
    <location>
        <begin position="56"/>
        <end position="124"/>
    </location>
</feature>
<evidence type="ECO:0000313" key="2">
    <source>
        <dbReference type="EMBL" id="CBZ53705.1"/>
    </source>
</evidence>
<dbReference type="Proteomes" id="UP000007494">
    <property type="component" value="Chromosome VIII"/>
</dbReference>
<dbReference type="RefSeq" id="XP_003883737.1">
    <property type="nucleotide sequence ID" value="XM_003883688.1"/>
</dbReference>
<reference evidence="3" key="1">
    <citation type="journal article" date="2012" name="PLoS Pathog.">
        <title>Comparative genomics of the apicomplexan parasites Toxoplasma gondii and Neospora caninum: Coccidia differing in host range and transmission strategy.</title>
        <authorList>
            <person name="Reid A.J."/>
            <person name="Vermont S.J."/>
            <person name="Cotton J.A."/>
            <person name="Harris D."/>
            <person name="Hill-Cawthorne G.A."/>
            <person name="Konen-Waisman S."/>
            <person name="Latham S.M."/>
            <person name="Mourier T."/>
            <person name="Norton R."/>
            <person name="Quail M.A."/>
            <person name="Sanders M."/>
            <person name="Shanmugam D."/>
            <person name="Sohal A."/>
            <person name="Wasmuth J.D."/>
            <person name="Brunk B."/>
            <person name="Grigg M.E."/>
            <person name="Howard J.C."/>
            <person name="Parkinson J."/>
            <person name="Roos D.S."/>
            <person name="Trees A.J."/>
            <person name="Berriman M."/>
            <person name="Pain A."/>
            <person name="Wastling J.M."/>
        </authorList>
    </citation>
    <scope>NUCLEOTIDE SEQUENCE [LARGE SCALE GENOMIC DNA]</scope>
    <source>
        <strain evidence="3">Liverpool</strain>
    </source>
</reference>
<dbReference type="GeneID" id="13443195"/>
<dbReference type="InParanoid" id="F0VIZ4"/>
<name>F0VIZ4_NEOCL</name>
<dbReference type="OrthoDB" id="439808at2759"/>
<evidence type="ECO:0000313" key="3">
    <source>
        <dbReference type="Proteomes" id="UP000007494"/>
    </source>
</evidence>
<feature type="compositionally biased region" description="Basic and acidic residues" evidence="1">
    <location>
        <begin position="56"/>
        <end position="75"/>
    </location>
</feature>
<protein>
    <submittedName>
        <fullName evidence="2">Uncharacterized protein</fullName>
    </submittedName>
</protein>
<gene>
    <name evidence="2" type="ORF">NCLIV_034860</name>
</gene>
<dbReference type="VEuPathDB" id="ToxoDB:NCLIV_034860"/>
<evidence type="ECO:0000256" key="1">
    <source>
        <dbReference type="SAM" id="MobiDB-lite"/>
    </source>
</evidence>
<proteinExistence type="predicted"/>
<accession>F0VIZ4</accession>
<dbReference type="EMBL" id="FR823390">
    <property type="protein sequence ID" value="CBZ53705.1"/>
    <property type="molecule type" value="Genomic_DNA"/>
</dbReference>
<feature type="compositionally biased region" description="Basic and acidic residues" evidence="1">
    <location>
        <begin position="115"/>
        <end position="124"/>
    </location>
</feature>
<organism evidence="2 3">
    <name type="scientific">Neospora caninum (strain Liverpool)</name>
    <dbReference type="NCBI Taxonomy" id="572307"/>
    <lineage>
        <taxon>Eukaryota</taxon>
        <taxon>Sar</taxon>
        <taxon>Alveolata</taxon>
        <taxon>Apicomplexa</taxon>
        <taxon>Conoidasida</taxon>
        <taxon>Coccidia</taxon>
        <taxon>Eucoccidiorida</taxon>
        <taxon>Eimeriorina</taxon>
        <taxon>Sarcocystidae</taxon>
        <taxon>Neospora</taxon>
    </lineage>
</organism>
<feature type="compositionally biased region" description="Basic residues" evidence="1">
    <location>
        <begin position="103"/>
        <end position="114"/>
    </location>
</feature>
<sequence>MYQLHNTMLNGSMIHVTVAKKGRSDPMQMQRGCMARHPSGSLLNVYAFCVQRRRELRGDVDREGRRRGDQRRQWDSSRSPPYNTRRPSSGGHRQKGDWPTVSRRARRSRSRQRGRRDTSRSCSR</sequence>